<evidence type="ECO:0000313" key="2">
    <source>
        <dbReference type="EMBL" id="TDT18670.1"/>
    </source>
</evidence>
<dbReference type="Pfam" id="PF13581">
    <property type="entry name" value="HATPase_c_2"/>
    <property type="match status" value="1"/>
</dbReference>
<dbReference type="Gene3D" id="3.30.565.10">
    <property type="entry name" value="Histidine kinase-like ATPase, C-terminal domain"/>
    <property type="match status" value="1"/>
</dbReference>
<organism evidence="2 3">
    <name type="scientific">Ilumatobacter fluminis</name>
    <dbReference type="NCBI Taxonomy" id="467091"/>
    <lineage>
        <taxon>Bacteria</taxon>
        <taxon>Bacillati</taxon>
        <taxon>Actinomycetota</taxon>
        <taxon>Acidimicrobiia</taxon>
        <taxon>Acidimicrobiales</taxon>
        <taxon>Ilumatobacteraceae</taxon>
        <taxon>Ilumatobacter</taxon>
    </lineage>
</organism>
<proteinExistence type="predicted"/>
<keyword evidence="3" id="KW-1185">Reference proteome</keyword>
<comment type="caution">
    <text evidence="2">The sequence shown here is derived from an EMBL/GenBank/DDBJ whole genome shotgun (WGS) entry which is preliminary data.</text>
</comment>
<dbReference type="EMBL" id="SOAU01000001">
    <property type="protein sequence ID" value="TDT18670.1"/>
    <property type="molecule type" value="Genomic_DNA"/>
</dbReference>
<reference evidence="2 3" key="1">
    <citation type="submission" date="2019-03" db="EMBL/GenBank/DDBJ databases">
        <title>Sequencing the genomes of 1000 actinobacteria strains.</title>
        <authorList>
            <person name="Klenk H.-P."/>
        </authorList>
    </citation>
    <scope>NUCLEOTIDE SEQUENCE [LARGE SCALE GENOMIC DNA]</scope>
    <source>
        <strain evidence="2 3">DSM 18936</strain>
    </source>
</reference>
<dbReference type="Proteomes" id="UP000294558">
    <property type="component" value="Unassembled WGS sequence"/>
</dbReference>
<gene>
    <name evidence="2" type="ORF">BDK89_4300</name>
</gene>
<name>A0A4R7I5M3_9ACTN</name>
<sequence>MRYLARVAEHVDIEIPLHTRHASTVRAVAAAVCADLGFSVDAIDDLRLGVNEAVALLSDVDAGPEARLKITFEAGEGAVTVRCSRRGVDEEPHADDIDVLAKRILDAVVDEYGIAGGVFTVVKRVAPTS</sequence>
<dbReference type="AlphaFoldDB" id="A0A4R7I5M3"/>
<evidence type="ECO:0000259" key="1">
    <source>
        <dbReference type="Pfam" id="PF13581"/>
    </source>
</evidence>
<protein>
    <recommendedName>
        <fullName evidence="1">Histidine kinase/HSP90-like ATPase domain-containing protein</fullName>
    </recommendedName>
</protein>
<dbReference type="InterPro" id="IPR036890">
    <property type="entry name" value="HATPase_C_sf"/>
</dbReference>
<accession>A0A4R7I5M3</accession>
<evidence type="ECO:0000313" key="3">
    <source>
        <dbReference type="Proteomes" id="UP000294558"/>
    </source>
</evidence>
<dbReference type="InterPro" id="IPR003594">
    <property type="entry name" value="HATPase_dom"/>
</dbReference>
<feature type="domain" description="Histidine kinase/HSP90-like ATPase" evidence="1">
    <location>
        <begin position="16"/>
        <end position="92"/>
    </location>
</feature>